<accession>A0AAD2CMR0</accession>
<proteinExistence type="predicted"/>
<dbReference type="PANTHER" id="PTHR21310:SF40">
    <property type="entry name" value="AMINOGLYCOSIDE PHOSPHOTRANSFERASE DOMAIN-CONTAINING PROTEIN-RELATED"/>
    <property type="match status" value="1"/>
</dbReference>
<gene>
    <name evidence="1" type="ORF">CYCCA115_LOCUS5953</name>
</gene>
<keyword evidence="2" id="KW-1185">Reference proteome</keyword>
<dbReference type="SUPFAM" id="SSF56112">
    <property type="entry name" value="Protein kinase-like (PK-like)"/>
    <property type="match status" value="1"/>
</dbReference>
<protein>
    <recommendedName>
        <fullName evidence="3">Aminoglycoside phosphotransferase domain-containing protein</fullName>
    </recommendedName>
</protein>
<dbReference type="Proteomes" id="UP001295423">
    <property type="component" value="Unassembled WGS sequence"/>
</dbReference>
<dbReference type="AlphaFoldDB" id="A0AAD2CMR0"/>
<comment type="caution">
    <text evidence="1">The sequence shown here is derived from an EMBL/GenBank/DDBJ whole genome shotgun (WGS) entry which is preliminary data.</text>
</comment>
<dbReference type="InterPro" id="IPR011009">
    <property type="entry name" value="Kinase-like_dom_sf"/>
</dbReference>
<evidence type="ECO:0000313" key="2">
    <source>
        <dbReference type="Proteomes" id="UP001295423"/>
    </source>
</evidence>
<reference evidence="1" key="1">
    <citation type="submission" date="2023-08" db="EMBL/GenBank/DDBJ databases">
        <authorList>
            <person name="Audoor S."/>
            <person name="Bilcke G."/>
        </authorList>
    </citation>
    <scope>NUCLEOTIDE SEQUENCE</scope>
</reference>
<name>A0AAD2CMR0_9STRA</name>
<organism evidence="1 2">
    <name type="scientific">Cylindrotheca closterium</name>
    <dbReference type="NCBI Taxonomy" id="2856"/>
    <lineage>
        <taxon>Eukaryota</taxon>
        <taxon>Sar</taxon>
        <taxon>Stramenopiles</taxon>
        <taxon>Ochrophyta</taxon>
        <taxon>Bacillariophyta</taxon>
        <taxon>Bacillariophyceae</taxon>
        <taxon>Bacillariophycidae</taxon>
        <taxon>Bacillariales</taxon>
        <taxon>Bacillariaceae</taxon>
        <taxon>Cylindrotheca</taxon>
    </lineage>
</organism>
<evidence type="ECO:0000313" key="1">
    <source>
        <dbReference type="EMBL" id="CAJ1938058.1"/>
    </source>
</evidence>
<dbReference type="Gene3D" id="3.90.1200.10">
    <property type="match status" value="1"/>
</dbReference>
<sequence length="427" mass="49425">MEKCLKNEYSFVSAQEAKSAQQRVIIIEVDRKAESTVDTTSVIDEKWSDCLKKGKNRLAVRIWKGGSNWWNLNRNQDPVEIARQEIRGYQIARQAFQEHQSSNITIPRVLHYQLNDQNTSSSSGRHCWAVLEYVGLHSTSFDENHRLPVSSYLDGMVKVRHEFGFDEPHPRWGRVPVEECLDYATMILKEVVLPLQRFYTKRIVTTHDVDDNDTKPQNYATMVQKYHNTFQELWSSSQNDAAMQTDERMMRALETVKEAVTRILPQHLSNIPPMSPVLVHLDLQPQNLLFYKTATTQNNNNNNNKEEEESNSTLHVSSILDWEDASFADPRLELLLMCRKVCANRSQAKALWSLFRTESLSSLSSLVVDPGPMEPWLQLECIHSILTLLLQSMDLLNGGRNPWESKRDLRGKLQRELYRWNALNLNV</sequence>
<dbReference type="PANTHER" id="PTHR21310">
    <property type="entry name" value="AMINOGLYCOSIDE PHOSPHOTRANSFERASE-RELATED-RELATED"/>
    <property type="match status" value="1"/>
</dbReference>
<dbReference type="EMBL" id="CAKOGP040000668">
    <property type="protein sequence ID" value="CAJ1938058.1"/>
    <property type="molecule type" value="Genomic_DNA"/>
</dbReference>
<evidence type="ECO:0008006" key="3">
    <source>
        <dbReference type="Google" id="ProtNLM"/>
    </source>
</evidence>
<dbReference type="InterPro" id="IPR051678">
    <property type="entry name" value="AGP_Transferase"/>
</dbReference>